<dbReference type="InterPro" id="IPR015943">
    <property type="entry name" value="WD40/YVTN_repeat-like_dom_sf"/>
</dbReference>
<evidence type="ECO:0000313" key="5">
    <source>
        <dbReference type="Proteomes" id="UP000652013"/>
    </source>
</evidence>
<feature type="compositionally biased region" description="Basic and acidic residues" evidence="1">
    <location>
        <begin position="630"/>
        <end position="639"/>
    </location>
</feature>
<protein>
    <submittedName>
        <fullName evidence="4">Uncharacterized protein</fullName>
    </submittedName>
</protein>
<name>A0A8J4DGT9_9ACTN</name>
<keyword evidence="2" id="KW-0812">Transmembrane</keyword>
<dbReference type="AlphaFoldDB" id="A0A8J4DGT9"/>
<accession>A0A8J4DGT9</accession>
<feature type="compositionally biased region" description="Gly residues" evidence="1">
    <location>
        <begin position="460"/>
        <end position="470"/>
    </location>
</feature>
<feature type="compositionally biased region" description="Low complexity" evidence="1">
    <location>
        <begin position="378"/>
        <end position="391"/>
    </location>
</feature>
<feature type="region of interest" description="Disordered" evidence="1">
    <location>
        <begin position="378"/>
        <end position="639"/>
    </location>
</feature>
<sequence>MRRLVLPVAAALGLLAVGAGPASAEPAPAEASKAAPGKKVCTMTSELLNELSGLVATDEGYVVVNDGTDSDARRRVFFLDKTCEIENRVPFPVTPRDPEDLVLSPDGKTLWIADVGDNVTNPERRPTVALWTMPVSGAKQPVIHRFTYPDGPKDAEALLLTPDNKPIIVTKEIGKSGLYTPTGPMKANNTTGVPLEKIGEFTVPASTTPTGFIPGRVTVTGGAVSPDGTRVVLRTYSDAYEWDVTGGDIAAAVKNKPRVTPLPDEPFGEAIAYTPDGKNFLTVSDLGDFEDSENVLLRYTPATEVVTASAKQPGGADEKDSGPSWFARLDLSDITYMVGGVGVLGAILVGMGIFGIMRGRKRPLDDDEPVPAKATAAASAAAAPKKPAPAAVRNAETAQIDAVKDDRPLQAAGQGGGRGGVYGAGPAAPPAAAPPGAPPKKGSVYGGAPAAPPPAAPARKGGGVYGGTAGDRGPERGPERGPDRAPERGPDRAPDRGDRGVYGNPPPPVNPPGVYGGGGRQAMSQPGAHNPGGSGAYGPAPAGTYGGGGASAGAGAYASAGGPSGGRGAGGGHGAGDGRGSAGVHAPADTSYGPAGAYGRGGGGRGHDGGHDGWQGAGGGHGHDGYGAGRRGESYADYR</sequence>
<feature type="compositionally biased region" description="Gly residues" evidence="1">
    <location>
        <begin position="612"/>
        <end position="629"/>
    </location>
</feature>
<dbReference type="SUPFAM" id="SSF50969">
    <property type="entry name" value="YVTN repeat-like/Quinoprotein amine dehydrogenase"/>
    <property type="match status" value="1"/>
</dbReference>
<evidence type="ECO:0000313" key="4">
    <source>
        <dbReference type="EMBL" id="GIJ01617.1"/>
    </source>
</evidence>
<evidence type="ECO:0000256" key="1">
    <source>
        <dbReference type="SAM" id="MobiDB-lite"/>
    </source>
</evidence>
<proteinExistence type="predicted"/>
<dbReference type="RefSeq" id="WP_203936935.1">
    <property type="nucleotide sequence ID" value="NZ_BAAAGJ010000005.1"/>
</dbReference>
<dbReference type="EMBL" id="BOOY01000005">
    <property type="protein sequence ID" value="GIJ01617.1"/>
    <property type="molecule type" value="Genomic_DNA"/>
</dbReference>
<keyword evidence="2" id="KW-0472">Membrane</keyword>
<comment type="caution">
    <text evidence="4">The sequence shown here is derived from an EMBL/GenBank/DDBJ whole genome shotgun (WGS) entry which is preliminary data.</text>
</comment>
<feature type="chain" id="PRO_5035247901" evidence="3">
    <location>
        <begin position="25"/>
        <end position="639"/>
    </location>
</feature>
<reference evidence="4" key="1">
    <citation type="submission" date="2021-01" db="EMBL/GenBank/DDBJ databases">
        <title>Whole genome shotgun sequence of Spirilliplanes yamanashiensis NBRC 15828.</title>
        <authorList>
            <person name="Komaki H."/>
            <person name="Tamura T."/>
        </authorList>
    </citation>
    <scope>NUCLEOTIDE SEQUENCE</scope>
    <source>
        <strain evidence="4">NBRC 15828</strain>
    </source>
</reference>
<evidence type="ECO:0000256" key="2">
    <source>
        <dbReference type="SAM" id="Phobius"/>
    </source>
</evidence>
<keyword evidence="5" id="KW-1185">Reference proteome</keyword>
<evidence type="ECO:0000256" key="3">
    <source>
        <dbReference type="SAM" id="SignalP"/>
    </source>
</evidence>
<dbReference type="InterPro" id="IPR011044">
    <property type="entry name" value="Quino_amine_DH_bsu"/>
</dbReference>
<organism evidence="4 5">
    <name type="scientific">Spirilliplanes yamanashiensis</name>
    <dbReference type="NCBI Taxonomy" id="42233"/>
    <lineage>
        <taxon>Bacteria</taxon>
        <taxon>Bacillati</taxon>
        <taxon>Actinomycetota</taxon>
        <taxon>Actinomycetes</taxon>
        <taxon>Micromonosporales</taxon>
        <taxon>Micromonosporaceae</taxon>
        <taxon>Spirilliplanes</taxon>
    </lineage>
</organism>
<feature type="compositionally biased region" description="Pro residues" evidence="1">
    <location>
        <begin position="427"/>
        <end position="438"/>
    </location>
</feature>
<feature type="signal peptide" evidence="3">
    <location>
        <begin position="1"/>
        <end position="24"/>
    </location>
</feature>
<keyword evidence="2" id="KW-1133">Transmembrane helix</keyword>
<feature type="compositionally biased region" description="Basic and acidic residues" evidence="1">
    <location>
        <begin position="472"/>
        <end position="499"/>
    </location>
</feature>
<keyword evidence="3" id="KW-0732">Signal</keyword>
<feature type="compositionally biased region" description="Gly residues" evidence="1">
    <location>
        <begin position="562"/>
        <end position="581"/>
    </location>
</feature>
<feature type="transmembrane region" description="Helical" evidence="2">
    <location>
        <begin position="334"/>
        <end position="356"/>
    </location>
</feature>
<dbReference type="Proteomes" id="UP000652013">
    <property type="component" value="Unassembled WGS sequence"/>
</dbReference>
<dbReference type="Gene3D" id="2.130.10.10">
    <property type="entry name" value="YVTN repeat-like/Quinoprotein amine dehydrogenase"/>
    <property type="match status" value="1"/>
</dbReference>
<feature type="compositionally biased region" description="Gly residues" evidence="1">
    <location>
        <begin position="413"/>
        <end position="423"/>
    </location>
</feature>
<gene>
    <name evidence="4" type="ORF">Sya03_09690</name>
</gene>